<organism evidence="2 3">
    <name type="scientific">Cardiocondyla obscurior</name>
    <dbReference type="NCBI Taxonomy" id="286306"/>
    <lineage>
        <taxon>Eukaryota</taxon>
        <taxon>Metazoa</taxon>
        <taxon>Ecdysozoa</taxon>
        <taxon>Arthropoda</taxon>
        <taxon>Hexapoda</taxon>
        <taxon>Insecta</taxon>
        <taxon>Pterygota</taxon>
        <taxon>Neoptera</taxon>
        <taxon>Endopterygota</taxon>
        <taxon>Hymenoptera</taxon>
        <taxon>Apocrita</taxon>
        <taxon>Aculeata</taxon>
        <taxon>Formicoidea</taxon>
        <taxon>Formicidae</taxon>
        <taxon>Myrmicinae</taxon>
        <taxon>Cardiocondyla</taxon>
    </lineage>
</organism>
<proteinExistence type="predicted"/>
<protein>
    <recommendedName>
        <fullName evidence="4">SWIM-type domain-containing protein</fullName>
    </recommendedName>
</protein>
<comment type="caution">
    <text evidence="2">The sequence shown here is derived from an EMBL/GenBank/DDBJ whole genome shotgun (WGS) entry which is preliminary data.</text>
</comment>
<keyword evidence="3" id="KW-1185">Reference proteome</keyword>
<dbReference type="AlphaFoldDB" id="A0AAW2GT31"/>
<reference evidence="2 3" key="1">
    <citation type="submission" date="2023-03" db="EMBL/GenBank/DDBJ databases">
        <title>High recombination rates correlate with genetic variation in Cardiocondyla obscurior ants.</title>
        <authorList>
            <person name="Errbii M."/>
        </authorList>
    </citation>
    <scope>NUCLEOTIDE SEQUENCE [LARGE SCALE GENOMIC DNA]</scope>
    <source>
        <strain evidence="2">Alpha-2009</strain>
        <tissue evidence="2">Whole body</tissue>
    </source>
</reference>
<evidence type="ECO:0008006" key="4">
    <source>
        <dbReference type="Google" id="ProtNLM"/>
    </source>
</evidence>
<name>A0AAW2GT31_9HYME</name>
<dbReference type="Proteomes" id="UP001430953">
    <property type="component" value="Unassembled WGS sequence"/>
</dbReference>
<dbReference type="EMBL" id="JADYXP020000002">
    <property type="protein sequence ID" value="KAL0130377.1"/>
    <property type="molecule type" value="Genomic_DNA"/>
</dbReference>
<evidence type="ECO:0000313" key="2">
    <source>
        <dbReference type="EMBL" id="KAL0130377.1"/>
    </source>
</evidence>
<gene>
    <name evidence="2" type="ORF">PUN28_002199</name>
</gene>
<accession>A0AAW2GT31</accession>
<evidence type="ECO:0000256" key="1">
    <source>
        <dbReference type="SAM" id="MobiDB-lite"/>
    </source>
</evidence>
<feature type="compositionally biased region" description="Low complexity" evidence="1">
    <location>
        <begin position="169"/>
        <end position="185"/>
    </location>
</feature>
<evidence type="ECO:0000313" key="3">
    <source>
        <dbReference type="Proteomes" id="UP001430953"/>
    </source>
</evidence>
<sequence>MRVSIQEICKFASVTPTSRNFTGGKNIIDHDHLLTCGTVCYDSDYYQSLAFCLQTTSLKSEPHEINGQISKNGKIIGIECSCAVGAGTTYKHIVAVLLFCNRNNLEEFKDITCTDKKCVLSALHKSALENYEMKPLLEHKCFEEKLKKDEKVKEKKSRKSGNAVAKTPSNDNTPADTSTSTDPSPCLSNGLTELSETEYDEFLRIMVEDNLQSALAKHM</sequence>
<feature type="region of interest" description="Disordered" evidence="1">
    <location>
        <begin position="152"/>
        <end position="190"/>
    </location>
</feature>